<accession>A0ACB6R0A8</accession>
<sequence>MLLGCRSGAACPFRHEAIDTAQQSTATVQQQPSRRSPPSRQLERAVGAETDPTVPSRSTRGRQHAPVNTSRITQRPVPQSQLADPREYQLSQLRRRFTPEEHDKDSATILTFHLRPSDPDFPFDMDALDCTLHVPFDYPDGGQPTLTVTNPSMERGYQINIERGFDKIVATSASLNLLAHLNSLDRQLESFLSSEKADTVKIVSHKQAEKDETQRHLTVGGKRQAPPSPPASLQRSADPLIVHTSEQKSRAKQSRDAETKQLEARMGRLPQFSRSSDGLTYTVPFEPRRRGDLPIELQAVKLVKLVVPENYSLLPCRIELVGVTGDSASAVQDSFLSRAGKFPEMSLLSQMNYLSQNMNLMAKQTAEPLEKPHVINPTLAPTSPEGLKSGPSFSALEPIPLSRLPDRPHQVTIPTPPEWNTGNENDAESSDSSSEDDERFTTSNDANRSEHDASGSTEMSSTEIPSQERGILISFPHIDLHTVELLEIGTLNITVKCDRCKDTKDVVNLQNNIQDSHTRSDSCNKCANPFTIGFRADLMHANSVRAGYLDLDGCSVVDMLPSSFIPTCAECSTVYTRVGVISVRGETSMAFCRECHRKMSFRIPEIKFLRISASTGIVVGQELANQGRCSHYKKSYRWFRFSCCQKVFACDRCHDQVADHPIEHANRMLWYQNYRPKDCGICHAWLTVRPGKGFWEGGQGTRDTAKMSRKGGVKRATVA</sequence>
<organism evidence="1 2">
    <name type="scientific">Lindgomyces ingoldianus</name>
    <dbReference type="NCBI Taxonomy" id="673940"/>
    <lineage>
        <taxon>Eukaryota</taxon>
        <taxon>Fungi</taxon>
        <taxon>Dikarya</taxon>
        <taxon>Ascomycota</taxon>
        <taxon>Pezizomycotina</taxon>
        <taxon>Dothideomycetes</taxon>
        <taxon>Pleosporomycetidae</taxon>
        <taxon>Pleosporales</taxon>
        <taxon>Lindgomycetaceae</taxon>
        <taxon>Lindgomyces</taxon>
    </lineage>
</organism>
<evidence type="ECO:0000313" key="2">
    <source>
        <dbReference type="Proteomes" id="UP000799755"/>
    </source>
</evidence>
<gene>
    <name evidence="1" type="ORF">BDR25DRAFT_333299</name>
</gene>
<dbReference type="Proteomes" id="UP000799755">
    <property type="component" value="Unassembled WGS sequence"/>
</dbReference>
<name>A0ACB6R0A8_9PLEO</name>
<dbReference type="EMBL" id="MU003502">
    <property type="protein sequence ID" value="KAF2472472.1"/>
    <property type="molecule type" value="Genomic_DNA"/>
</dbReference>
<keyword evidence="2" id="KW-1185">Reference proteome</keyword>
<protein>
    <submittedName>
        <fullName evidence="1">Uncharacterized protein</fullName>
    </submittedName>
</protein>
<proteinExistence type="predicted"/>
<reference evidence="1" key="1">
    <citation type="journal article" date="2020" name="Stud. Mycol.">
        <title>101 Dothideomycetes genomes: a test case for predicting lifestyles and emergence of pathogens.</title>
        <authorList>
            <person name="Haridas S."/>
            <person name="Albert R."/>
            <person name="Binder M."/>
            <person name="Bloem J."/>
            <person name="Labutti K."/>
            <person name="Salamov A."/>
            <person name="Andreopoulos B."/>
            <person name="Baker S."/>
            <person name="Barry K."/>
            <person name="Bills G."/>
            <person name="Bluhm B."/>
            <person name="Cannon C."/>
            <person name="Castanera R."/>
            <person name="Culley D."/>
            <person name="Daum C."/>
            <person name="Ezra D."/>
            <person name="Gonzalez J."/>
            <person name="Henrissat B."/>
            <person name="Kuo A."/>
            <person name="Liang C."/>
            <person name="Lipzen A."/>
            <person name="Lutzoni F."/>
            <person name="Magnuson J."/>
            <person name="Mondo S."/>
            <person name="Nolan M."/>
            <person name="Ohm R."/>
            <person name="Pangilinan J."/>
            <person name="Park H.-J."/>
            <person name="Ramirez L."/>
            <person name="Alfaro M."/>
            <person name="Sun H."/>
            <person name="Tritt A."/>
            <person name="Yoshinaga Y."/>
            <person name="Zwiers L.-H."/>
            <person name="Turgeon B."/>
            <person name="Goodwin S."/>
            <person name="Spatafora J."/>
            <person name="Crous P."/>
            <person name="Grigoriev I."/>
        </authorList>
    </citation>
    <scope>NUCLEOTIDE SEQUENCE</scope>
    <source>
        <strain evidence="1">ATCC 200398</strain>
    </source>
</reference>
<evidence type="ECO:0000313" key="1">
    <source>
        <dbReference type="EMBL" id="KAF2472472.1"/>
    </source>
</evidence>
<comment type="caution">
    <text evidence="1">The sequence shown here is derived from an EMBL/GenBank/DDBJ whole genome shotgun (WGS) entry which is preliminary data.</text>
</comment>